<dbReference type="Pfam" id="PF00072">
    <property type="entry name" value="Response_reg"/>
    <property type="match status" value="1"/>
</dbReference>
<dbReference type="Pfam" id="PF02518">
    <property type="entry name" value="HATPase_c"/>
    <property type="match status" value="2"/>
</dbReference>
<dbReference type="Proteomes" id="UP000231962">
    <property type="component" value="Unassembled WGS sequence"/>
</dbReference>
<dbReference type="InterPro" id="IPR003594">
    <property type="entry name" value="HATPase_dom"/>
</dbReference>
<dbReference type="InterPro" id="IPR005467">
    <property type="entry name" value="His_kinase_dom"/>
</dbReference>
<dbReference type="Pfam" id="PF00512">
    <property type="entry name" value="HisKA"/>
    <property type="match status" value="2"/>
</dbReference>
<dbReference type="InterPro" id="IPR003661">
    <property type="entry name" value="HisK_dim/P_dom"/>
</dbReference>
<keyword evidence="8" id="KW-0902">Two-component regulatory system</keyword>
<comment type="caution">
    <text evidence="13">The sequence shown here is derived from an EMBL/GenBank/DDBJ whole genome shotgun (WGS) entry which is preliminary data.</text>
</comment>
<keyword evidence="6" id="KW-0418">Kinase</keyword>
<keyword evidence="14" id="KW-1185">Reference proteome</keyword>
<evidence type="ECO:0000256" key="9">
    <source>
        <dbReference type="PROSITE-ProRule" id="PRU00169"/>
    </source>
</evidence>
<evidence type="ECO:0000256" key="8">
    <source>
        <dbReference type="ARBA" id="ARBA00023012"/>
    </source>
</evidence>
<comment type="catalytic activity">
    <reaction evidence="1">
        <text>ATP + protein L-histidine = ADP + protein N-phospho-L-histidine.</text>
        <dbReference type="EC" id="2.7.13.3"/>
    </reaction>
</comment>
<evidence type="ECO:0000313" key="12">
    <source>
        <dbReference type="EMBL" id="PJZ69725.1"/>
    </source>
</evidence>
<dbReference type="CDD" id="cd00082">
    <property type="entry name" value="HisKA"/>
    <property type="match status" value="2"/>
</dbReference>
<gene>
    <name evidence="12" type="ORF">CH360_09005</name>
    <name evidence="13" type="ORF">CH373_11230</name>
</gene>
<accession>A0A2M9ZLU7</accession>
<dbReference type="SMART" id="SM00387">
    <property type="entry name" value="HATPase_c"/>
    <property type="match status" value="2"/>
</dbReference>
<proteinExistence type="predicted"/>
<dbReference type="InterPro" id="IPR004358">
    <property type="entry name" value="Sig_transdc_His_kin-like_C"/>
</dbReference>
<feature type="domain" description="Histidine kinase" evidence="10">
    <location>
        <begin position="780"/>
        <end position="994"/>
    </location>
</feature>
<dbReference type="SUPFAM" id="SSF52172">
    <property type="entry name" value="CheY-like"/>
    <property type="match status" value="1"/>
</dbReference>
<keyword evidence="7" id="KW-0067">ATP-binding</keyword>
<dbReference type="SUPFAM" id="SSF55785">
    <property type="entry name" value="PYP-like sensor domain (PAS domain)"/>
    <property type="match status" value="1"/>
</dbReference>
<dbReference type="FunFam" id="3.30.565.10:FF:000037">
    <property type="entry name" value="Hybrid sensor histidine kinase/response regulator"/>
    <property type="match status" value="1"/>
</dbReference>
<dbReference type="PANTHER" id="PTHR43547:SF2">
    <property type="entry name" value="HYBRID SIGNAL TRANSDUCTION HISTIDINE KINASE C"/>
    <property type="match status" value="1"/>
</dbReference>
<dbReference type="Gene3D" id="3.30.450.20">
    <property type="entry name" value="PAS domain"/>
    <property type="match status" value="1"/>
</dbReference>
<dbReference type="SUPFAM" id="SSF47384">
    <property type="entry name" value="Homodimeric domain of signal transducing histidine kinase"/>
    <property type="match status" value="2"/>
</dbReference>
<keyword evidence="3 9" id="KW-0597">Phosphoprotein</keyword>
<dbReference type="Gene3D" id="3.30.565.10">
    <property type="entry name" value="Histidine kinase-like ATPase, C-terminal domain"/>
    <property type="match status" value="2"/>
</dbReference>
<evidence type="ECO:0000256" key="4">
    <source>
        <dbReference type="ARBA" id="ARBA00022679"/>
    </source>
</evidence>
<evidence type="ECO:0000313" key="14">
    <source>
        <dbReference type="Proteomes" id="UP000231962"/>
    </source>
</evidence>
<sequence length="1001" mass="111620">MKEELKISDKARVADPKPLPSLEKMRDLVKEMDWSKTPLGRRESWPQSLRTLVELCLDSKFPAVIFWGEHRAQVYNDGYRIILGEKHPKALGQKASDCWSEIWDLISPMMVNVFSSGEAVWVEDSQFSVERNGYLEEAYFTFSYTPVRDESGDVGGIFETVAEVTSQIIAQRRLVVLRGLGALDTSQRLSDICNSIVDLLSQHSTDTPFSILYLLDESSKEAHLCGVSGISSGTAASPKSIDLNRDKVWNLREAYDSKDSLVIKNLNQQFGPLPGGPWPEPSNTAVVIPIENTNQKKPFGFLILGVSPRRELDDNYFDFLKLVAQNVSRLLSAADAYAQEKLRAEKLSEIDQAKTAFFSNVSHEFRTPLTLMLGPIEDALGSHDRTLSSDLLHMVYRNALRLMKLVNSLLDFSRIEAGRVDASYQATDLAMLTSDLASAFRSAIEQAGIKLELDCPQLSEQIYIDHDMWEKIVLNLLSNALKFTFEGSIGVSLSLKGNHAVLQVKDSGVGIPAEELPHLFERFHRIHGAKSRTHEGSGIGLALVNELVKLHGGTIEATSKVNEGTTFTISIPRGFAHLPKENVRNKSHSDSKGRRITQFVEEALRWSTSTSEHHEVNGIDSVPLKAQDKKLRILVADDNADLREYITSLLDKIYEVDAVPDGYAALESILLKKPDLIISDVMMPRLDGFGLLRAVRNDTHTMDVPLILLSARAGGESAIEGLQAGADDYVLKPFSARELIARVKTHIELSQMRQKWTRELEKRTEELAALNKGLDAFSYSVSHDLRAPLRAIIGYSEILFEDYGDKLDPEAGRLIEIIKSGAFKMSRLIDDILTFSRLGRNPISKSDIDMSAIVRNVFDELHGQQGGREIELRMEPLPLAKADRAMIQQVWTNLLSNALKYSSMKPKTIIEVGSRIGDDEPIYYVKDNGVGFDMKYADKLFGVFQRLHGSERFEGTGVGLALVDTIVRRHGGKVWADAKVDDGATFYFSLPAHEDISDATE</sequence>
<evidence type="ECO:0000256" key="7">
    <source>
        <dbReference type="ARBA" id="ARBA00022840"/>
    </source>
</evidence>
<evidence type="ECO:0000313" key="15">
    <source>
        <dbReference type="Proteomes" id="UP000231990"/>
    </source>
</evidence>
<protein>
    <recommendedName>
        <fullName evidence="2">histidine kinase</fullName>
        <ecNumber evidence="2">2.7.13.3</ecNumber>
    </recommendedName>
</protein>
<dbReference type="Gene3D" id="1.10.287.130">
    <property type="match status" value="2"/>
</dbReference>
<dbReference type="PROSITE" id="PS50110">
    <property type="entry name" value="RESPONSE_REGULATORY"/>
    <property type="match status" value="1"/>
</dbReference>
<evidence type="ECO:0000256" key="6">
    <source>
        <dbReference type="ARBA" id="ARBA00022777"/>
    </source>
</evidence>
<dbReference type="Proteomes" id="UP000231990">
    <property type="component" value="Unassembled WGS sequence"/>
</dbReference>
<evidence type="ECO:0000256" key="1">
    <source>
        <dbReference type="ARBA" id="ARBA00000085"/>
    </source>
</evidence>
<keyword evidence="5" id="KW-0547">Nucleotide-binding</keyword>
<evidence type="ECO:0000259" key="10">
    <source>
        <dbReference type="PROSITE" id="PS50109"/>
    </source>
</evidence>
<feature type="domain" description="Response regulatory" evidence="11">
    <location>
        <begin position="632"/>
        <end position="747"/>
    </location>
</feature>
<dbReference type="EMBL" id="NPDZ01000006">
    <property type="protein sequence ID" value="PJZ73060.1"/>
    <property type="molecule type" value="Genomic_DNA"/>
</dbReference>
<feature type="modified residue" description="4-aspartylphosphate" evidence="9">
    <location>
        <position position="680"/>
    </location>
</feature>
<dbReference type="InterPro" id="IPR035965">
    <property type="entry name" value="PAS-like_dom_sf"/>
</dbReference>
<evidence type="ECO:0000256" key="3">
    <source>
        <dbReference type="ARBA" id="ARBA00022553"/>
    </source>
</evidence>
<dbReference type="AlphaFoldDB" id="A0A2M9ZLU7"/>
<name>A0A2M9ZLU7_9LEPT</name>
<evidence type="ECO:0000256" key="2">
    <source>
        <dbReference type="ARBA" id="ARBA00012438"/>
    </source>
</evidence>
<dbReference type="PRINTS" id="PR00344">
    <property type="entry name" value="BCTRLSENSOR"/>
</dbReference>
<dbReference type="SMART" id="SM00388">
    <property type="entry name" value="HisKA"/>
    <property type="match status" value="2"/>
</dbReference>
<dbReference type="InterPro" id="IPR036097">
    <property type="entry name" value="HisK_dim/P_sf"/>
</dbReference>
<dbReference type="CDD" id="cd16922">
    <property type="entry name" value="HATPase_EvgS-ArcB-TorS-like"/>
    <property type="match status" value="1"/>
</dbReference>
<dbReference type="InterPro" id="IPR001789">
    <property type="entry name" value="Sig_transdc_resp-reg_receiver"/>
</dbReference>
<dbReference type="EC" id="2.7.13.3" evidence="2"/>
<dbReference type="SMART" id="SM00448">
    <property type="entry name" value="REC"/>
    <property type="match status" value="1"/>
</dbReference>
<dbReference type="SUPFAM" id="SSF55874">
    <property type="entry name" value="ATPase domain of HSP90 chaperone/DNA topoisomerase II/histidine kinase"/>
    <property type="match status" value="2"/>
</dbReference>
<dbReference type="OrthoDB" id="9813394at2"/>
<dbReference type="PROSITE" id="PS50109">
    <property type="entry name" value="HIS_KIN"/>
    <property type="match status" value="2"/>
</dbReference>
<dbReference type="InterPro" id="IPR011006">
    <property type="entry name" value="CheY-like_superfamily"/>
</dbReference>
<dbReference type="Gene3D" id="3.40.50.2300">
    <property type="match status" value="1"/>
</dbReference>
<reference evidence="14 15" key="1">
    <citation type="submission" date="2017-07" db="EMBL/GenBank/DDBJ databases">
        <title>Leptospira spp. isolated from tropical soils.</title>
        <authorList>
            <person name="Thibeaux R."/>
            <person name="Iraola G."/>
            <person name="Ferres I."/>
            <person name="Bierque E."/>
            <person name="Girault D."/>
            <person name="Soupe-Gilbert M.-E."/>
            <person name="Picardeau M."/>
            <person name="Goarant C."/>
        </authorList>
    </citation>
    <scope>NUCLEOTIDE SEQUENCE [LARGE SCALE GENOMIC DNA]</scope>
    <source>
        <strain evidence="13 15">FH1-B-B1</strain>
        <strain evidence="12 14">FH1-B-C1</strain>
    </source>
</reference>
<dbReference type="InterPro" id="IPR003018">
    <property type="entry name" value="GAF"/>
</dbReference>
<dbReference type="InterPro" id="IPR036890">
    <property type="entry name" value="HATPase_C_sf"/>
</dbReference>
<evidence type="ECO:0000259" key="11">
    <source>
        <dbReference type="PROSITE" id="PS50110"/>
    </source>
</evidence>
<dbReference type="Pfam" id="PF13185">
    <property type="entry name" value="GAF_2"/>
    <property type="match status" value="1"/>
</dbReference>
<dbReference type="PANTHER" id="PTHR43547">
    <property type="entry name" value="TWO-COMPONENT HISTIDINE KINASE"/>
    <property type="match status" value="1"/>
</dbReference>
<dbReference type="GO" id="GO:0005524">
    <property type="term" value="F:ATP binding"/>
    <property type="evidence" value="ECO:0007669"/>
    <property type="project" value="UniProtKB-KW"/>
</dbReference>
<dbReference type="RefSeq" id="WP_100713706.1">
    <property type="nucleotide sequence ID" value="NZ_NPDY01000007.1"/>
</dbReference>
<dbReference type="SUPFAM" id="SSF55781">
    <property type="entry name" value="GAF domain-like"/>
    <property type="match status" value="1"/>
</dbReference>
<dbReference type="FunFam" id="3.30.565.10:FF:000006">
    <property type="entry name" value="Sensor histidine kinase WalK"/>
    <property type="match status" value="1"/>
</dbReference>
<feature type="domain" description="Histidine kinase" evidence="10">
    <location>
        <begin position="360"/>
        <end position="575"/>
    </location>
</feature>
<keyword evidence="4" id="KW-0808">Transferase</keyword>
<organism evidence="13 15">
    <name type="scientific">Leptospira perolatii</name>
    <dbReference type="NCBI Taxonomy" id="2023191"/>
    <lineage>
        <taxon>Bacteria</taxon>
        <taxon>Pseudomonadati</taxon>
        <taxon>Spirochaetota</taxon>
        <taxon>Spirochaetia</taxon>
        <taxon>Leptospirales</taxon>
        <taxon>Leptospiraceae</taxon>
        <taxon>Leptospira</taxon>
    </lineage>
</organism>
<evidence type="ECO:0000256" key="5">
    <source>
        <dbReference type="ARBA" id="ARBA00022741"/>
    </source>
</evidence>
<evidence type="ECO:0000313" key="13">
    <source>
        <dbReference type="EMBL" id="PJZ73060.1"/>
    </source>
</evidence>
<dbReference type="EMBL" id="NPDY01000007">
    <property type="protein sequence ID" value="PJZ69725.1"/>
    <property type="molecule type" value="Genomic_DNA"/>
</dbReference>
<dbReference type="GO" id="GO:0000155">
    <property type="term" value="F:phosphorelay sensor kinase activity"/>
    <property type="evidence" value="ECO:0007669"/>
    <property type="project" value="InterPro"/>
</dbReference>